<feature type="region of interest" description="Disordered" evidence="14">
    <location>
        <begin position="184"/>
        <end position="248"/>
    </location>
</feature>
<protein>
    <recommendedName>
        <fullName evidence="2">cGMP-dependent protein kinase</fullName>
        <ecNumber evidence="2">2.7.11.12</ecNumber>
    </recommendedName>
</protein>
<evidence type="ECO:0000256" key="2">
    <source>
        <dbReference type="ARBA" id="ARBA00012428"/>
    </source>
</evidence>
<dbReference type="EMBL" id="JADBJN010000002">
    <property type="protein sequence ID" value="KAG5675726.1"/>
    <property type="molecule type" value="Genomic_DNA"/>
</dbReference>
<dbReference type="Pfam" id="PF00069">
    <property type="entry name" value="Pkinase"/>
    <property type="match status" value="1"/>
</dbReference>
<evidence type="ECO:0000259" key="16">
    <source>
        <dbReference type="PROSITE" id="PS50042"/>
    </source>
</evidence>
<dbReference type="InterPro" id="IPR017441">
    <property type="entry name" value="Protein_kinase_ATP_BS"/>
</dbReference>
<evidence type="ECO:0000256" key="5">
    <source>
        <dbReference type="ARBA" id="ARBA00022679"/>
    </source>
</evidence>
<evidence type="ECO:0000259" key="17">
    <source>
        <dbReference type="PROSITE" id="PS51285"/>
    </source>
</evidence>
<comment type="similarity">
    <text evidence="1">Belongs to the protein kinase superfamily. AGC Ser/Thr protein kinase family. cGMP subfamily.</text>
</comment>
<dbReference type="PANTHER" id="PTHR24353:SF147">
    <property type="entry name" value="CGMP-DEPENDENT SERINE_THREONIN PROTEIN KINASE-RELATED"/>
    <property type="match status" value="1"/>
</dbReference>
<dbReference type="Gene3D" id="1.20.5.490">
    <property type="entry name" value="Single helix bin"/>
    <property type="match status" value="1"/>
</dbReference>
<dbReference type="GO" id="GO:0030553">
    <property type="term" value="F:cGMP binding"/>
    <property type="evidence" value="ECO:0007669"/>
    <property type="project" value="UniProtKB-KW"/>
</dbReference>
<comment type="caution">
    <text evidence="18">The sequence shown here is derived from an EMBL/GenBank/DDBJ whole genome shotgun (WGS) entry which is preliminary data.</text>
</comment>
<dbReference type="EC" id="2.7.11.12" evidence="2"/>
<feature type="domain" description="Cyclic nucleotide-binding" evidence="16">
    <location>
        <begin position="562"/>
        <end position="678"/>
    </location>
</feature>
<evidence type="ECO:0000256" key="11">
    <source>
        <dbReference type="ARBA" id="ARBA00047462"/>
    </source>
</evidence>
<feature type="domain" description="Protein kinase" evidence="15">
    <location>
        <begin position="834"/>
        <end position="1098"/>
    </location>
</feature>
<feature type="coiled-coil region" evidence="13">
    <location>
        <begin position="409"/>
        <end position="436"/>
    </location>
</feature>
<keyword evidence="3" id="KW-0723">Serine/threonine-protein kinase</keyword>
<dbReference type="InterPro" id="IPR018488">
    <property type="entry name" value="cNMP-bd_CS"/>
</dbReference>
<evidence type="ECO:0000256" key="8">
    <source>
        <dbReference type="ARBA" id="ARBA00022840"/>
    </source>
</evidence>
<dbReference type="InterPro" id="IPR002374">
    <property type="entry name" value="cGMP_dep_kinase"/>
</dbReference>
<keyword evidence="5" id="KW-0808">Transferase</keyword>
<evidence type="ECO:0000259" key="15">
    <source>
        <dbReference type="PROSITE" id="PS50011"/>
    </source>
</evidence>
<dbReference type="Pfam" id="PF00027">
    <property type="entry name" value="cNMP_binding"/>
    <property type="match status" value="2"/>
</dbReference>
<dbReference type="SUPFAM" id="SSF51206">
    <property type="entry name" value="cAMP-binding domain-like"/>
    <property type="match status" value="2"/>
</dbReference>
<evidence type="ECO:0000313" key="19">
    <source>
        <dbReference type="Proteomes" id="UP001107558"/>
    </source>
</evidence>
<dbReference type="PROSITE" id="PS51285">
    <property type="entry name" value="AGC_KINASE_CTER"/>
    <property type="match status" value="1"/>
</dbReference>
<gene>
    <name evidence="18" type="ORF">PVAND_005606</name>
</gene>
<dbReference type="InterPro" id="IPR035014">
    <property type="entry name" value="STKc_cGK"/>
</dbReference>
<evidence type="ECO:0000256" key="1">
    <source>
        <dbReference type="ARBA" id="ARBA00006352"/>
    </source>
</evidence>
<dbReference type="PROSITE" id="PS50011">
    <property type="entry name" value="PROTEIN_KINASE_DOM"/>
    <property type="match status" value="1"/>
</dbReference>
<dbReference type="AlphaFoldDB" id="A0A9J6C2J9"/>
<dbReference type="SMART" id="SM00220">
    <property type="entry name" value="S_TKc"/>
    <property type="match status" value="1"/>
</dbReference>
<dbReference type="InterPro" id="IPR000719">
    <property type="entry name" value="Prot_kinase_dom"/>
</dbReference>
<dbReference type="Proteomes" id="UP001107558">
    <property type="component" value="Chromosome 2"/>
</dbReference>
<dbReference type="GO" id="GO:0005524">
    <property type="term" value="F:ATP binding"/>
    <property type="evidence" value="ECO:0007669"/>
    <property type="project" value="UniProtKB-UniRule"/>
</dbReference>
<keyword evidence="4" id="KW-0140">cGMP</keyword>
<feature type="compositionally biased region" description="Low complexity" evidence="14">
    <location>
        <begin position="218"/>
        <end position="233"/>
    </location>
</feature>
<sequence length="1149" mass="130315">MEKISTTPLAHSNNNNFAGISSTNTTTVASNKILNLQFDGLSTTANRNENSVRAVPLRANFKKSNTCGSLFAKCHCSNHVHHHSTVIPLITEIDCDKERSKLERNSRKTQSFSHPDTPVIFTEENRYPGNCDVLSRLRTSQETIITTDKEKIEIKHSSKRASSPNLYVNGNGIDIHPEFQVQVKPKSPVPTTPPLDSDINSLSSPHSIRRPFLKKASKSFPQQRSSSFRSFDSIGERTRSSSSYSVDETSEEIELSGKLQSNLLVSETKNSSSKTTTVADIHCSENHQINNNDSKFEKVEKLPNSPVNIQSQPHDKSITDEKFLQASKEFLMQSGILGPMGNVSSILKKSSRIKPILSDPNTKEQIRKTSLVLLGHRYDMKKKRSISESYAQHPLTQEDLNSISLHEEIRQLKETIQNRDEEIGKLRREIHKLKSVLHQQAKRNLKCECHLSSPQAANFGIVGTITQQTSPYDSKNQIESNENAAMSSITSIASMPLPSEHNNHNHHFHHQHHPNNIKKQGVSGESCESSFIGRSSDILIRKYEKDFKSKQQIKDAISDNDFLKHLDCVQVRELVESMYSRDINEGEYVIRENEAGNHLYVSAEGEFEIEVNGKALGILSSGKAFGELAILYNCRRTASIRAIKPNSRVWVLDRRAFQQIMMRTGLQRIEENVNFLKSVPLLKNLNEEVLSKIADVLELEFYPSDAYIIRQGARGDTFFLISQGSVKVTQRIPGSSKEEEIRTLGRGDYFGEQALIKEDKRTANIIALSPGVECLTLDRDSFNQHIGDLIELHQRDYGDKDRIYAIKNLKNKQIPINDRSEFLKEYENMELKDLVTLATIGIGGFGRVLLVKHYNFAKDSSINIFALKQMKKAHIVETKQEEHVFNERKIMLACADCPFICRLYRTFRDSKFIYLLLEPCLGGEVWTILRNQGRFDETTTQFIIGCVLEAFEFLHSRGIIYRDLKPENLMLTANGYVKLVDFGFAKRIGYSNKTFTFCGTPEYVAPEIILNKGHDRAVDCWALGVLIFELITGTPPFTSNDPLKTYNLILKGIDAIEFPRHVSRSAISLIKKLCRDVPTERLGYQRHGICDIRKQKWFQGFDFESLSNLTFKPPQISCVNGPLDLSNFDTFVTEYEMPPDETSGWDESF</sequence>
<dbReference type="PANTHER" id="PTHR24353">
    <property type="entry name" value="CYCLIC NUCLEOTIDE-DEPENDENT PROTEIN KINASE"/>
    <property type="match status" value="1"/>
</dbReference>
<dbReference type="FunFam" id="1.10.510.10:FF:000210">
    <property type="entry name" value="Non-specific serine/threonine protein kinase"/>
    <property type="match status" value="1"/>
</dbReference>
<dbReference type="PRINTS" id="PR00104">
    <property type="entry name" value="CGMPKINASE"/>
</dbReference>
<dbReference type="CDD" id="cd00038">
    <property type="entry name" value="CAP_ED"/>
    <property type="match status" value="2"/>
</dbReference>
<evidence type="ECO:0000256" key="14">
    <source>
        <dbReference type="SAM" id="MobiDB-lite"/>
    </source>
</evidence>
<feature type="region of interest" description="Disordered" evidence="14">
    <location>
        <begin position="1"/>
        <end position="21"/>
    </location>
</feature>
<evidence type="ECO:0000256" key="3">
    <source>
        <dbReference type="ARBA" id="ARBA00022527"/>
    </source>
</evidence>
<keyword evidence="6 12" id="KW-0547">Nucleotide-binding</keyword>
<dbReference type="PROSITE" id="PS00889">
    <property type="entry name" value="CNMP_BINDING_2"/>
    <property type="match status" value="2"/>
</dbReference>
<organism evidence="18 19">
    <name type="scientific">Polypedilum vanderplanki</name>
    <name type="common">Sleeping chironomid midge</name>
    <dbReference type="NCBI Taxonomy" id="319348"/>
    <lineage>
        <taxon>Eukaryota</taxon>
        <taxon>Metazoa</taxon>
        <taxon>Ecdysozoa</taxon>
        <taxon>Arthropoda</taxon>
        <taxon>Hexapoda</taxon>
        <taxon>Insecta</taxon>
        <taxon>Pterygota</taxon>
        <taxon>Neoptera</taxon>
        <taxon>Endopterygota</taxon>
        <taxon>Diptera</taxon>
        <taxon>Nematocera</taxon>
        <taxon>Chironomoidea</taxon>
        <taxon>Chironomidae</taxon>
        <taxon>Chironominae</taxon>
        <taxon>Polypedilum</taxon>
        <taxon>Polypedilum</taxon>
    </lineage>
</organism>
<dbReference type="Gene3D" id="2.60.120.10">
    <property type="entry name" value="Jelly Rolls"/>
    <property type="match status" value="2"/>
</dbReference>
<name>A0A9J6C2J9_POLVA</name>
<dbReference type="PROSITE" id="PS00888">
    <property type="entry name" value="CNMP_BINDING_1"/>
    <property type="match status" value="1"/>
</dbReference>
<keyword evidence="19" id="KW-1185">Reference proteome</keyword>
<dbReference type="PROSITE" id="PS00107">
    <property type="entry name" value="PROTEIN_KINASE_ATP"/>
    <property type="match status" value="1"/>
</dbReference>
<dbReference type="OrthoDB" id="63267at2759"/>
<comment type="catalytic activity">
    <reaction evidence="11">
        <text>L-seryl-[protein] + ATP = O-phospho-L-seryl-[protein] + ADP + H(+)</text>
        <dbReference type="Rhea" id="RHEA:17989"/>
        <dbReference type="Rhea" id="RHEA-COMP:9863"/>
        <dbReference type="Rhea" id="RHEA-COMP:11604"/>
        <dbReference type="ChEBI" id="CHEBI:15378"/>
        <dbReference type="ChEBI" id="CHEBI:29999"/>
        <dbReference type="ChEBI" id="CHEBI:30616"/>
        <dbReference type="ChEBI" id="CHEBI:83421"/>
        <dbReference type="ChEBI" id="CHEBI:456216"/>
        <dbReference type="EC" id="2.7.11.12"/>
    </reaction>
</comment>
<keyword evidence="13" id="KW-0175">Coiled coil</keyword>
<keyword evidence="8 12" id="KW-0067">ATP-binding</keyword>
<accession>A0A9J6C2J9</accession>
<feature type="compositionally biased region" description="Basic residues" evidence="14">
    <location>
        <begin position="207"/>
        <end position="217"/>
    </location>
</feature>
<dbReference type="PROSITE" id="PS50042">
    <property type="entry name" value="CNMP_BINDING_3"/>
    <property type="match status" value="2"/>
</dbReference>
<feature type="binding site" evidence="12">
    <location>
        <position position="868"/>
    </location>
    <ligand>
        <name>ATP</name>
        <dbReference type="ChEBI" id="CHEBI:30616"/>
    </ligand>
</feature>
<dbReference type="SUPFAM" id="SSF56112">
    <property type="entry name" value="Protein kinase-like (PK-like)"/>
    <property type="match status" value="1"/>
</dbReference>
<proteinExistence type="inferred from homology"/>
<dbReference type="InterPro" id="IPR008271">
    <property type="entry name" value="Ser/Thr_kinase_AS"/>
</dbReference>
<evidence type="ECO:0000256" key="7">
    <source>
        <dbReference type="ARBA" id="ARBA00022777"/>
    </source>
</evidence>
<keyword evidence="9" id="KW-0142">cGMP-binding</keyword>
<evidence type="ECO:0000256" key="6">
    <source>
        <dbReference type="ARBA" id="ARBA00022741"/>
    </source>
</evidence>
<evidence type="ECO:0000256" key="9">
    <source>
        <dbReference type="ARBA" id="ARBA00022992"/>
    </source>
</evidence>
<dbReference type="InterPro" id="IPR000595">
    <property type="entry name" value="cNMP-bd_dom"/>
</dbReference>
<evidence type="ECO:0000256" key="10">
    <source>
        <dbReference type="ARBA" id="ARBA00047298"/>
    </source>
</evidence>
<dbReference type="FunFam" id="2.60.120.10:FF:000072">
    <property type="entry name" value="cGMP-dependent protein kinase"/>
    <property type="match status" value="1"/>
</dbReference>
<comment type="catalytic activity">
    <reaction evidence="10">
        <text>L-threonyl-[protein] + ATP = O-phospho-L-threonyl-[protein] + ADP + H(+)</text>
        <dbReference type="Rhea" id="RHEA:46608"/>
        <dbReference type="Rhea" id="RHEA-COMP:11060"/>
        <dbReference type="Rhea" id="RHEA-COMP:11605"/>
        <dbReference type="ChEBI" id="CHEBI:15378"/>
        <dbReference type="ChEBI" id="CHEBI:30013"/>
        <dbReference type="ChEBI" id="CHEBI:30616"/>
        <dbReference type="ChEBI" id="CHEBI:61977"/>
        <dbReference type="ChEBI" id="CHEBI:456216"/>
        <dbReference type="EC" id="2.7.11.12"/>
    </reaction>
</comment>
<dbReference type="InterPro" id="IPR018490">
    <property type="entry name" value="cNMP-bd_dom_sf"/>
</dbReference>
<dbReference type="GO" id="GO:0004692">
    <property type="term" value="F:cGMP-dependent protein kinase activity"/>
    <property type="evidence" value="ECO:0007669"/>
    <property type="project" value="UniProtKB-EC"/>
</dbReference>
<keyword evidence="7" id="KW-0418">Kinase</keyword>
<dbReference type="InterPro" id="IPR000961">
    <property type="entry name" value="AGC-kinase_C"/>
</dbReference>
<evidence type="ECO:0000313" key="18">
    <source>
        <dbReference type="EMBL" id="KAG5675726.1"/>
    </source>
</evidence>
<dbReference type="InterPro" id="IPR011009">
    <property type="entry name" value="Kinase-like_dom_sf"/>
</dbReference>
<reference evidence="18" key="1">
    <citation type="submission" date="2021-03" db="EMBL/GenBank/DDBJ databases">
        <title>Chromosome level genome of the anhydrobiotic midge Polypedilum vanderplanki.</title>
        <authorList>
            <person name="Yoshida Y."/>
            <person name="Kikawada T."/>
            <person name="Gusev O."/>
        </authorList>
    </citation>
    <scope>NUCLEOTIDE SEQUENCE</scope>
    <source>
        <strain evidence="18">NIAS01</strain>
        <tissue evidence="18">Whole body or cell culture</tissue>
    </source>
</reference>
<dbReference type="Gene3D" id="3.30.200.20">
    <property type="entry name" value="Phosphorylase Kinase, domain 1"/>
    <property type="match status" value="1"/>
</dbReference>
<feature type="domain" description="Cyclic nucleotide-binding" evidence="16">
    <location>
        <begin position="681"/>
        <end position="803"/>
    </location>
</feature>
<dbReference type="SMART" id="SM00100">
    <property type="entry name" value="cNMP"/>
    <property type="match status" value="2"/>
</dbReference>
<evidence type="ECO:0000256" key="4">
    <source>
        <dbReference type="ARBA" id="ARBA00022535"/>
    </source>
</evidence>
<evidence type="ECO:0000256" key="12">
    <source>
        <dbReference type="PROSITE-ProRule" id="PRU10141"/>
    </source>
</evidence>
<dbReference type="PROSITE" id="PS00108">
    <property type="entry name" value="PROTEIN_KINASE_ST"/>
    <property type="match status" value="1"/>
</dbReference>
<dbReference type="Gene3D" id="1.10.510.10">
    <property type="entry name" value="Transferase(Phosphotransferase) domain 1"/>
    <property type="match status" value="1"/>
</dbReference>
<feature type="domain" description="AGC-kinase C-terminal" evidence="17">
    <location>
        <begin position="1099"/>
        <end position="1149"/>
    </location>
</feature>
<dbReference type="FunFam" id="2.60.120.10:FF:000064">
    <property type="entry name" value="cGMP-dependent protein kinase, isozyme"/>
    <property type="match status" value="1"/>
</dbReference>
<dbReference type="GO" id="GO:0005737">
    <property type="term" value="C:cytoplasm"/>
    <property type="evidence" value="ECO:0007669"/>
    <property type="project" value="UniProtKB-ARBA"/>
</dbReference>
<evidence type="ECO:0000256" key="13">
    <source>
        <dbReference type="SAM" id="Coils"/>
    </source>
</evidence>
<dbReference type="CDD" id="cd05572">
    <property type="entry name" value="STKc_cGK"/>
    <property type="match status" value="1"/>
</dbReference>
<dbReference type="InterPro" id="IPR014710">
    <property type="entry name" value="RmlC-like_jellyroll"/>
</dbReference>